<evidence type="ECO:0000313" key="4">
    <source>
        <dbReference type="Proteomes" id="UP000228934"/>
    </source>
</evidence>
<reference evidence="4" key="1">
    <citation type="journal article" date="2017" name="Nat. Commun.">
        <title>The North American bullfrog draft genome provides insight into hormonal regulation of long noncoding RNA.</title>
        <authorList>
            <person name="Hammond S.A."/>
            <person name="Warren R.L."/>
            <person name="Vandervalk B.P."/>
            <person name="Kucuk E."/>
            <person name="Khan H."/>
            <person name="Gibb E.A."/>
            <person name="Pandoh P."/>
            <person name="Kirk H."/>
            <person name="Zhao Y."/>
            <person name="Jones M."/>
            <person name="Mungall A.J."/>
            <person name="Coope R."/>
            <person name="Pleasance S."/>
            <person name="Moore R.A."/>
            <person name="Holt R.A."/>
            <person name="Round J.M."/>
            <person name="Ohora S."/>
            <person name="Walle B.V."/>
            <person name="Veldhoen N."/>
            <person name="Helbing C.C."/>
            <person name="Birol I."/>
        </authorList>
    </citation>
    <scope>NUCLEOTIDE SEQUENCE [LARGE SCALE GENOMIC DNA]</scope>
</reference>
<protein>
    <submittedName>
        <fullName evidence="3">Uncharacterized protein</fullName>
    </submittedName>
</protein>
<feature type="non-terminal residue" evidence="3">
    <location>
        <position position="1"/>
    </location>
</feature>
<evidence type="ECO:0000256" key="2">
    <source>
        <dbReference type="SAM" id="MobiDB-lite"/>
    </source>
</evidence>
<evidence type="ECO:0000313" key="3">
    <source>
        <dbReference type="EMBL" id="PIO09754.1"/>
    </source>
</evidence>
<sequence length="199" mass="24232">NDSDEVVTIRNREERERALERARELYREKIHQQKENEEKLKKLMEKYQMKNKEREEKRLKEEEEEKKTWKGKGKRVKKWLKNVKKCLVSGLKVEPDVREGGRGGGVPLKTKMLFGPKKREATEKDQITSRQKANIIHDEMPVRPMKRVFTREEIERSMKLSREKLQEWKENEEKLKKLIEDYQKKEKKEQQKKEEENKK</sequence>
<gene>
    <name evidence="3" type="ORF">AB205_0084540</name>
</gene>
<name>A0A2G9Q2B9_AQUCT</name>
<proteinExistence type="predicted"/>
<feature type="coiled-coil region" evidence="1">
    <location>
        <begin position="151"/>
        <end position="199"/>
    </location>
</feature>
<dbReference type="EMBL" id="KZ369786">
    <property type="protein sequence ID" value="PIO09754.1"/>
    <property type="molecule type" value="Genomic_DNA"/>
</dbReference>
<feature type="coiled-coil region" evidence="1">
    <location>
        <begin position="9"/>
        <end position="72"/>
    </location>
</feature>
<organism evidence="3 4">
    <name type="scientific">Aquarana catesbeiana</name>
    <name type="common">American bullfrog</name>
    <name type="synonym">Rana catesbeiana</name>
    <dbReference type="NCBI Taxonomy" id="8400"/>
    <lineage>
        <taxon>Eukaryota</taxon>
        <taxon>Metazoa</taxon>
        <taxon>Chordata</taxon>
        <taxon>Craniata</taxon>
        <taxon>Vertebrata</taxon>
        <taxon>Euteleostomi</taxon>
        <taxon>Amphibia</taxon>
        <taxon>Batrachia</taxon>
        <taxon>Anura</taxon>
        <taxon>Neobatrachia</taxon>
        <taxon>Ranoidea</taxon>
        <taxon>Ranidae</taxon>
        <taxon>Aquarana</taxon>
    </lineage>
</organism>
<dbReference type="OrthoDB" id="10628652at2759"/>
<dbReference type="Proteomes" id="UP000228934">
    <property type="component" value="Unassembled WGS sequence"/>
</dbReference>
<keyword evidence="4" id="KW-1185">Reference proteome</keyword>
<accession>A0A2G9Q2B9</accession>
<keyword evidence="1" id="KW-0175">Coiled coil</keyword>
<dbReference type="AlphaFoldDB" id="A0A2G9Q2B9"/>
<evidence type="ECO:0000256" key="1">
    <source>
        <dbReference type="SAM" id="Coils"/>
    </source>
</evidence>
<feature type="region of interest" description="Disordered" evidence="2">
    <location>
        <begin position="95"/>
        <end position="141"/>
    </location>
</feature>
<feature type="compositionally biased region" description="Basic and acidic residues" evidence="2">
    <location>
        <begin position="117"/>
        <end position="127"/>
    </location>
</feature>